<evidence type="ECO:0000313" key="2">
    <source>
        <dbReference type="Proteomes" id="UP000616779"/>
    </source>
</evidence>
<dbReference type="EMBL" id="WHOA01000125">
    <property type="protein sequence ID" value="NOU73405.1"/>
    <property type="molecule type" value="Genomic_DNA"/>
</dbReference>
<evidence type="ECO:0008006" key="3">
    <source>
        <dbReference type="Google" id="ProtNLM"/>
    </source>
</evidence>
<dbReference type="Proteomes" id="UP000616779">
    <property type="component" value="Unassembled WGS sequence"/>
</dbReference>
<evidence type="ECO:0000313" key="1">
    <source>
        <dbReference type="EMBL" id="NOU73405.1"/>
    </source>
</evidence>
<name>A0ABX1XXW3_9BACL</name>
<organism evidence="1 2">
    <name type="scientific">Paenibacillus phytorum</name>
    <dbReference type="NCBI Taxonomy" id="2654977"/>
    <lineage>
        <taxon>Bacteria</taxon>
        <taxon>Bacillati</taxon>
        <taxon>Bacillota</taxon>
        <taxon>Bacilli</taxon>
        <taxon>Bacillales</taxon>
        <taxon>Paenibacillaceae</taxon>
        <taxon>Paenibacillus</taxon>
    </lineage>
</organism>
<keyword evidence="2" id="KW-1185">Reference proteome</keyword>
<comment type="caution">
    <text evidence="1">The sequence shown here is derived from an EMBL/GenBank/DDBJ whole genome shotgun (WGS) entry which is preliminary data.</text>
</comment>
<proteinExistence type="predicted"/>
<reference evidence="1 2" key="1">
    <citation type="submission" date="2019-10" db="EMBL/GenBank/DDBJ databases">
        <title>Description of Paenibacillus terrestris sp. nov.</title>
        <authorList>
            <person name="Carlier A."/>
            <person name="Qi S."/>
        </authorList>
    </citation>
    <scope>NUCLEOTIDE SEQUENCE [LARGE SCALE GENOMIC DNA]</scope>
    <source>
        <strain evidence="1 2">LMG 31458</strain>
    </source>
</reference>
<accession>A0ABX1XXW3</accession>
<sequence length="309" mass="36133">MISEVIIITDPSINNLILFPKTEQYYEEELTRFLKTEQYSDALQLLTFLLQFPTVDHHKTEQWEALRNWLYTMYPETMFPMTSPLEDDPEEETDLLRQYIQDKTADDDAFALKLLNMLKDGTLEQQVNALEQLAFIDQSDVSQRVKEWLCEKPRHPHIQFKALQALKQMGERGFIEFPKNGEKILVEIEETPMSPEDFPSRIRDMIRRVGDISEISQPDFVYFAKQTWQEFLAYAYGTSIYTDLQNAEEGAVDVWASALHAILQEKLFGSVNREELLDNYGIVDSMKLQWKRANLVLQAFVKQFNPDPS</sequence>
<gene>
    <name evidence="1" type="ORF">GC098_18580</name>
</gene>
<protein>
    <recommendedName>
        <fullName evidence="3">HEAT repeat domain-containing protein</fullName>
    </recommendedName>
</protein>